<dbReference type="PANTHER" id="PTHR31836">
    <property type="match status" value="1"/>
</dbReference>
<dbReference type="AlphaFoldDB" id="A0A074VJ68"/>
<feature type="chain" id="PRO_5001702066" evidence="2">
    <location>
        <begin position="21"/>
        <end position="234"/>
    </location>
</feature>
<dbReference type="InterPro" id="IPR049818">
    <property type="entry name" value="Expansin_EXLX1-like"/>
</dbReference>
<dbReference type="CDD" id="cd22272">
    <property type="entry name" value="DPBB_EXLX1-like"/>
    <property type="match status" value="1"/>
</dbReference>
<feature type="domain" description="Expansin-like EG45" evidence="3">
    <location>
        <begin position="50"/>
        <end position="142"/>
    </location>
</feature>
<dbReference type="PANTHER" id="PTHR31836:SF21">
    <property type="entry name" value="EXPANSIN-LIKE PROTEIN 7"/>
    <property type="match status" value="1"/>
</dbReference>
<dbReference type="SUPFAM" id="SSF50685">
    <property type="entry name" value="Barwin-like endoglucanases"/>
    <property type="match status" value="1"/>
</dbReference>
<sequence>MLFSISTLAAVSAFASAALGAALPVSANPNTVAKRALSGQATFYGGNTSGGQCSFTQYTLPSGVYGTALSSSNWDNAANCGACVSVKGPNGKSITAMITDQCPGCGTNHLDLYEDAFPNLAPKSAGVIDVTWDYVACPITSPLSIHMKTGVSQYWFSAQVVNAKRRTTKLEVSTDSGKTWKAAARTTYNFFEISSGAGASSAWIRVTSETGSTVTVKNVSQTGDVRATATANYA</sequence>
<accession>A0A074VJ68</accession>
<dbReference type="Pfam" id="PF03330">
    <property type="entry name" value="DPBB_1"/>
    <property type="match status" value="1"/>
</dbReference>
<dbReference type="Proteomes" id="UP000030672">
    <property type="component" value="Unassembled WGS sequence"/>
</dbReference>
<evidence type="ECO:0000256" key="2">
    <source>
        <dbReference type="SAM" id="SignalP"/>
    </source>
</evidence>
<dbReference type="Gene3D" id="2.60.40.760">
    <property type="entry name" value="Expansin, cellulose-binding-like domain"/>
    <property type="match status" value="1"/>
</dbReference>
<dbReference type="RefSeq" id="XP_040877818.1">
    <property type="nucleotide sequence ID" value="XM_041025025.1"/>
</dbReference>
<dbReference type="SUPFAM" id="SSF49590">
    <property type="entry name" value="PHL pollen allergen"/>
    <property type="match status" value="1"/>
</dbReference>
<feature type="signal peptide" evidence="2">
    <location>
        <begin position="1"/>
        <end position="20"/>
    </location>
</feature>
<dbReference type="NCBIfam" id="NF041144">
    <property type="entry name" value="expansin_EXLX1"/>
    <property type="match status" value="1"/>
</dbReference>
<name>A0A074VJ68_AURM1</name>
<dbReference type="InterPro" id="IPR036749">
    <property type="entry name" value="Expansin_CBD_sf"/>
</dbReference>
<evidence type="ECO:0000313" key="4">
    <source>
        <dbReference type="EMBL" id="KEQ60795.1"/>
    </source>
</evidence>
<dbReference type="InterPro" id="IPR036908">
    <property type="entry name" value="RlpA-like_sf"/>
</dbReference>
<protein>
    <submittedName>
        <fullName evidence="4">Barwin-like endoglucanase</fullName>
    </submittedName>
</protein>
<dbReference type="GeneID" id="63918398"/>
<dbReference type="InterPro" id="IPR009009">
    <property type="entry name" value="RlpA-like_DPBB"/>
</dbReference>
<evidence type="ECO:0000313" key="5">
    <source>
        <dbReference type="Proteomes" id="UP000030672"/>
    </source>
</evidence>
<dbReference type="EMBL" id="KL584841">
    <property type="protein sequence ID" value="KEQ60795.1"/>
    <property type="molecule type" value="Genomic_DNA"/>
</dbReference>
<dbReference type="HOGENOM" id="CLU_026963_3_1_1"/>
<dbReference type="Gene3D" id="2.40.40.10">
    <property type="entry name" value="RlpA-like domain"/>
    <property type="match status" value="1"/>
</dbReference>
<dbReference type="PROSITE" id="PS50842">
    <property type="entry name" value="EXPANSIN_EG45"/>
    <property type="match status" value="1"/>
</dbReference>
<dbReference type="STRING" id="1043003.A0A074VJ68"/>
<gene>
    <name evidence="4" type="ORF">M437DRAFT_67959</name>
</gene>
<evidence type="ECO:0000259" key="3">
    <source>
        <dbReference type="PROSITE" id="PS50842"/>
    </source>
</evidence>
<keyword evidence="1 2" id="KW-0732">Signal</keyword>
<evidence type="ECO:0000256" key="1">
    <source>
        <dbReference type="ARBA" id="ARBA00022729"/>
    </source>
</evidence>
<keyword evidence="5" id="KW-1185">Reference proteome</keyword>
<organism evidence="4 5">
    <name type="scientific">Aureobasidium melanogenum (strain CBS 110374)</name>
    <name type="common">Aureobasidium pullulans var. melanogenum</name>
    <dbReference type="NCBI Taxonomy" id="1043003"/>
    <lineage>
        <taxon>Eukaryota</taxon>
        <taxon>Fungi</taxon>
        <taxon>Dikarya</taxon>
        <taxon>Ascomycota</taxon>
        <taxon>Pezizomycotina</taxon>
        <taxon>Dothideomycetes</taxon>
        <taxon>Dothideomycetidae</taxon>
        <taxon>Dothideales</taxon>
        <taxon>Saccotheciaceae</taxon>
        <taxon>Aureobasidium</taxon>
    </lineage>
</organism>
<dbReference type="InterPro" id="IPR051477">
    <property type="entry name" value="Expansin_CellWall"/>
</dbReference>
<reference evidence="4 5" key="1">
    <citation type="journal article" date="2014" name="BMC Genomics">
        <title>Genome sequencing of four Aureobasidium pullulans varieties: biotechnological potential, stress tolerance, and description of new species.</title>
        <authorList>
            <person name="Gostin Ar C."/>
            <person name="Ohm R.A."/>
            <person name="Kogej T."/>
            <person name="Sonjak S."/>
            <person name="Turk M."/>
            <person name="Zajc J."/>
            <person name="Zalar P."/>
            <person name="Grube M."/>
            <person name="Sun H."/>
            <person name="Han J."/>
            <person name="Sharma A."/>
            <person name="Chiniquy J."/>
            <person name="Ngan C.Y."/>
            <person name="Lipzen A."/>
            <person name="Barry K."/>
            <person name="Grigoriev I.V."/>
            <person name="Gunde-Cimerman N."/>
        </authorList>
    </citation>
    <scope>NUCLEOTIDE SEQUENCE [LARGE SCALE GENOMIC DNA]</scope>
    <source>
        <strain evidence="4 5">CBS 110374</strain>
    </source>
</reference>
<proteinExistence type="predicted"/>
<dbReference type="InterPro" id="IPR007112">
    <property type="entry name" value="Expansin/allergen_DPBB_dom"/>
</dbReference>